<accession>A0A2G9QLX4</accession>
<evidence type="ECO:0000256" key="4">
    <source>
        <dbReference type="SAM" id="MobiDB-lite"/>
    </source>
</evidence>
<gene>
    <name evidence="6" type="ORF">AB205_0185870</name>
</gene>
<evidence type="ECO:0000256" key="3">
    <source>
        <dbReference type="PROSITE-ProRule" id="PRU00069"/>
    </source>
</evidence>
<dbReference type="InterPro" id="IPR003351">
    <property type="entry name" value="Dishevelled_protein_dom"/>
</dbReference>
<dbReference type="AlphaFoldDB" id="A0A2G9QLX4"/>
<dbReference type="PROSITE" id="PS50841">
    <property type="entry name" value="DIX"/>
    <property type="match status" value="1"/>
</dbReference>
<keyword evidence="2" id="KW-0963">Cytoplasm</keyword>
<protein>
    <recommendedName>
        <fullName evidence="5">DIX domain-containing protein</fullName>
    </recommendedName>
</protein>
<comment type="subcellular location">
    <subcellularLocation>
        <location evidence="1">Cytoplasm</location>
    </subcellularLocation>
</comment>
<dbReference type="EMBL" id="KV964009">
    <property type="protein sequence ID" value="PIO16083.1"/>
    <property type="molecule type" value="Genomic_DNA"/>
</dbReference>
<evidence type="ECO:0000256" key="1">
    <source>
        <dbReference type="ARBA" id="ARBA00004496"/>
    </source>
</evidence>
<reference evidence="7" key="1">
    <citation type="journal article" date="2017" name="Nat. Commun.">
        <title>The North American bullfrog draft genome provides insight into hormonal regulation of long noncoding RNA.</title>
        <authorList>
            <person name="Hammond S.A."/>
            <person name="Warren R.L."/>
            <person name="Vandervalk B.P."/>
            <person name="Kucuk E."/>
            <person name="Khan H."/>
            <person name="Gibb E.A."/>
            <person name="Pandoh P."/>
            <person name="Kirk H."/>
            <person name="Zhao Y."/>
            <person name="Jones M."/>
            <person name="Mungall A.J."/>
            <person name="Coope R."/>
            <person name="Pleasance S."/>
            <person name="Moore R.A."/>
            <person name="Holt R.A."/>
            <person name="Round J.M."/>
            <person name="Ohora S."/>
            <person name="Walle B.V."/>
            <person name="Veldhoen N."/>
            <person name="Helbing C.C."/>
            <person name="Birol I."/>
        </authorList>
    </citation>
    <scope>NUCLEOTIDE SEQUENCE [LARGE SCALE GENOMIC DNA]</scope>
</reference>
<keyword evidence="3" id="KW-0879">Wnt signaling pathway</keyword>
<organism evidence="6 7">
    <name type="scientific">Aquarana catesbeiana</name>
    <name type="common">American bullfrog</name>
    <name type="synonym">Rana catesbeiana</name>
    <dbReference type="NCBI Taxonomy" id="8400"/>
    <lineage>
        <taxon>Eukaryota</taxon>
        <taxon>Metazoa</taxon>
        <taxon>Chordata</taxon>
        <taxon>Craniata</taxon>
        <taxon>Vertebrata</taxon>
        <taxon>Euteleostomi</taxon>
        <taxon>Amphibia</taxon>
        <taxon>Batrachia</taxon>
        <taxon>Anura</taxon>
        <taxon>Neobatrachia</taxon>
        <taxon>Ranoidea</taxon>
        <taxon>Ranidae</taxon>
        <taxon>Aquarana</taxon>
    </lineage>
</organism>
<dbReference type="GO" id="GO:0060070">
    <property type="term" value="P:canonical Wnt signaling pathway"/>
    <property type="evidence" value="ECO:0007669"/>
    <property type="project" value="TreeGrafter"/>
</dbReference>
<feature type="compositionally biased region" description="Pro residues" evidence="4">
    <location>
        <begin position="35"/>
        <end position="62"/>
    </location>
</feature>
<keyword evidence="7" id="KW-1185">Reference proteome</keyword>
<feature type="non-terminal residue" evidence="6">
    <location>
        <position position="1"/>
    </location>
</feature>
<dbReference type="InterPro" id="IPR015506">
    <property type="entry name" value="Dsh/Dvl-rel"/>
</dbReference>
<evidence type="ECO:0000313" key="6">
    <source>
        <dbReference type="EMBL" id="PIO16083.1"/>
    </source>
</evidence>
<evidence type="ECO:0000256" key="2">
    <source>
        <dbReference type="ARBA" id="ARBA00022490"/>
    </source>
</evidence>
<evidence type="ECO:0000259" key="5">
    <source>
        <dbReference type="PROSITE" id="PS50841"/>
    </source>
</evidence>
<dbReference type="OrthoDB" id="10031689at2759"/>
<feature type="compositionally biased region" description="Basic and acidic residues" evidence="4">
    <location>
        <begin position="99"/>
        <end position="110"/>
    </location>
</feature>
<dbReference type="Pfam" id="PF00778">
    <property type="entry name" value="DIX"/>
    <property type="match status" value="1"/>
</dbReference>
<dbReference type="FunFam" id="2.40.240.130:FF:000005">
    <property type="entry name" value="Segment polarity protein dishevelled DVL-1"/>
    <property type="match status" value="1"/>
</dbReference>
<dbReference type="PANTHER" id="PTHR10878">
    <property type="entry name" value="SEGMENT POLARITY PROTEIN DISHEVELLED"/>
    <property type="match status" value="1"/>
</dbReference>
<name>A0A2G9QLX4_AQUCT</name>
<dbReference type="GO" id="GO:0005829">
    <property type="term" value="C:cytosol"/>
    <property type="evidence" value="ECO:0007669"/>
    <property type="project" value="TreeGrafter"/>
</dbReference>
<dbReference type="Gene3D" id="2.40.240.130">
    <property type="match status" value="1"/>
</dbReference>
<dbReference type="GO" id="GO:0005109">
    <property type="term" value="F:frizzled binding"/>
    <property type="evidence" value="ECO:0007669"/>
    <property type="project" value="TreeGrafter"/>
</dbReference>
<feature type="domain" description="DIX" evidence="5">
    <location>
        <begin position="1"/>
        <end position="28"/>
    </location>
</feature>
<evidence type="ECO:0000313" key="7">
    <source>
        <dbReference type="Proteomes" id="UP000228934"/>
    </source>
</evidence>
<dbReference type="Pfam" id="PF02377">
    <property type="entry name" value="Dishevelled"/>
    <property type="match status" value="1"/>
</dbReference>
<dbReference type="Proteomes" id="UP000228934">
    <property type="component" value="Unassembled WGS sequence"/>
</dbReference>
<dbReference type="PANTHER" id="PTHR10878:SF8">
    <property type="entry name" value="SEGMENT POLARITY PROTEIN DISHEVELLED HOMOLOG DVL-2"/>
    <property type="match status" value="1"/>
</dbReference>
<sequence>VVKEEISDDNAKLPCFNGRVVSWLVSAETSQPDQSSPPPPPPPPETRPEPSPVPPPLPPPPVERTSGIGDSRPPSFHPNVSDSAENLDQETETESVVSVRRERPRRRESADQVPPYKSRLLLFLTGRALNGRSDRHLSGYESSSTLLTSEIETSICDSEEDDTMSRYCLRPLTCPIQVTVSHDSSRRSL</sequence>
<dbReference type="InterPro" id="IPR038207">
    <property type="entry name" value="DIX_dom_sf"/>
</dbReference>
<feature type="region of interest" description="Disordered" evidence="4">
    <location>
        <begin position="24"/>
        <end position="113"/>
    </location>
</feature>
<dbReference type="InterPro" id="IPR001158">
    <property type="entry name" value="DIX"/>
</dbReference>
<proteinExistence type="predicted"/>